<evidence type="ECO:0000256" key="1">
    <source>
        <dbReference type="SAM" id="MobiDB-lite"/>
    </source>
</evidence>
<name>B7S928_GLYIN</name>
<feature type="compositionally biased region" description="Basic and acidic residues" evidence="1">
    <location>
        <begin position="39"/>
        <end position="51"/>
    </location>
</feature>
<feature type="region of interest" description="Disordered" evidence="1">
    <location>
        <begin position="112"/>
        <end position="133"/>
    </location>
</feature>
<feature type="region of interest" description="Disordered" evidence="1">
    <location>
        <begin position="1"/>
        <end position="87"/>
    </location>
</feature>
<protein>
    <submittedName>
        <fullName evidence="2">Uncharacterized protein</fullName>
    </submittedName>
</protein>
<evidence type="ECO:0000313" key="2">
    <source>
        <dbReference type="EMBL" id="ACE75403.1"/>
    </source>
</evidence>
<feature type="compositionally biased region" description="Polar residues" evidence="1">
    <location>
        <begin position="10"/>
        <end position="24"/>
    </location>
</feature>
<organism evidence="2">
    <name type="scientific">Glyptapanteles indiensis</name>
    <name type="common">Parasitoid wasp</name>
    <dbReference type="NCBI Taxonomy" id="92994"/>
    <lineage>
        <taxon>Eukaryota</taxon>
        <taxon>Metazoa</taxon>
        <taxon>Ecdysozoa</taxon>
        <taxon>Arthropoda</taxon>
        <taxon>Hexapoda</taxon>
        <taxon>Insecta</taxon>
        <taxon>Pterygota</taxon>
        <taxon>Neoptera</taxon>
        <taxon>Endopterygota</taxon>
        <taxon>Hymenoptera</taxon>
        <taxon>Apocrita</taxon>
        <taxon>Ichneumonoidea</taxon>
        <taxon>Braconidae</taxon>
        <taxon>Microgastrinae</taxon>
        <taxon>Glyptapanteles</taxon>
    </lineage>
</organism>
<feature type="compositionally biased region" description="Polar residues" evidence="1">
    <location>
        <begin position="52"/>
        <end position="73"/>
    </location>
</feature>
<reference evidence="2" key="1">
    <citation type="submission" date="2007-06" db="EMBL/GenBank/DDBJ databases">
        <title>Bracovirus Evolution: Comparative Genomics of Multiple Viral and Proviral Genomes.</title>
        <authorList>
            <person name="Desjardins C.A."/>
            <person name="Gundersen-Rindal D.E."/>
            <person name="Hostetler J.B."/>
            <person name="Tallon L.J."/>
            <person name="Utterback T.R."/>
            <person name="Fuester R.W."/>
            <person name="Schatz M.C."/>
            <person name="Pedroni M.J."/>
            <person name="Fadrosh D.W."/>
            <person name="Haas B.J."/>
            <person name="Toms B.S."/>
            <person name="Chen D."/>
            <person name="Nene V."/>
        </authorList>
    </citation>
    <scope>NUCLEOTIDE SEQUENCE</scope>
</reference>
<accession>B7S928</accession>
<dbReference type="EMBL" id="EF710657">
    <property type="protein sequence ID" value="ACE75403.1"/>
    <property type="molecule type" value="Genomic_DNA"/>
</dbReference>
<sequence>MVDLFFTGPGTEQRQNRKSSTSTIIDFEQGKVANSRPSEQSEKTPKNKENTISKLINRLSLSKKQLDESNQPYTPDPEEQESSKKESLTTTYVTIFYAPIAQLALSSECDCDVPQTSSTALYDEPPDQSLLAK</sequence>
<gene>
    <name evidence="2" type="ORF">GIP_L8_0170</name>
</gene>
<proteinExistence type="predicted"/>
<dbReference type="AlphaFoldDB" id="B7S928"/>